<name>A0A5C0AT91_9BURK</name>
<dbReference type="InterPro" id="IPR014755">
    <property type="entry name" value="Cu-Rt/internalin_Ig-like"/>
</dbReference>
<dbReference type="GO" id="GO:0005507">
    <property type="term" value="F:copper ion binding"/>
    <property type="evidence" value="ECO:0007669"/>
    <property type="project" value="InterPro"/>
</dbReference>
<sequence length="124" mass="12940">MPPRFIPSAWLAAGVLCLLSPLAHAHAGLKAALPAANAVVATAPAQVELSFSQALEPALSRIEVRNAAGERVDRDGVHAIGGNAQRLGVALKPSLPPGTYRVDWQAASVDTHRTKGNFSFQVGK</sequence>
<organism evidence="9 10">
    <name type="scientific">Pigmentiphaga aceris</name>
    <dbReference type="NCBI Taxonomy" id="1940612"/>
    <lineage>
        <taxon>Bacteria</taxon>
        <taxon>Pseudomonadati</taxon>
        <taxon>Pseudomonadota</taxon>
        <taxon>Betaproteobacteria</taxon>
        <taxon>Burkholderiales</taxon>
        <taxon>Alcaligenaceae</taxon>
        <taxon>Pigmentiphaga</taxon>
    </lineage>
</organism>
<proteinExistence type="inferred from homology"/>
<gene>
    <name evidence="9" type="primary">copC</name>
    <name evidence="9" type="ORF">FXN63_02610</name>
</gene>
<dbReference type="Gene3D" id="2.60.40.1220">
    <property type="match status" value="1"/>
</dbReference>
<feature type="domain" description="CopC" evidence="8">
    <location>
        <begin position="26"/>
        <end position="122"/>
    </location>
</feature>
<dbReference type="EMBL" id="CP043046">
    <property type="protein sequence ID" value="QEI04856.1"/>
    <property type="molecule type" value="Genomic_DNA"/>
</dbReference>
<dbReference type="InterPro" id="IPR047685">
    <property type="entry name" value="CopC-like"/>
</dbReference>
<dbReference type="PANTHER" id="PTHR34820">
    <property type="entry name" value="INNER MEMBRANE PROTEIN YEBZ"/>
    <property type="match status" value="1"/>
</dbReference>
<dbReference type="GO" id="GO:0005886">
    <property type="term" value="C:plasma membrane"/>
    <property type="evidence" value="ECO:0007669"/>
    <property type="project" value="TreeGrafter"/>
</dbReference>
<evidence type="ECO:0000313" key="9">
    <source>
        <dbReference type="EMBL" id="QEI04856.1"/>
    </source>
</evidence>
<dbReference type="RefSeq" id="WP_148812574.1">
    <property type="nucleotide sequence ID" value="NZ_CP043046.1"/>
</dbReference>
<evidence type="ECO:0000313" key="10">
    <source>
        <dbReference type="Proteomes" id="UP000325161"/>
    </source>
</evidence>
<accession>A0A5C0AT91</accession>
<dbReference type="InterPro" id="IPR007348">
    <property type="entry name" value="CopC_dom"/>
</dbReference>
<dbReference type="PANTHER" id="PTHR34820:SF4">
    <property type="entry name" value="INNER MEMBRANE PROTEIN YEBZ"/>
    <property type="match status" value="1"/>
</dbReference>
<dbReference type="GO" id="GO:0046688">
    <property type="term" value="P:response to copper ion"/>
    <property type="evidence" value="ECO:0007669"/>
    <property type="project" value="InterPro"/>
</dbReference>
<keyword evidence="6" id="KW-0186">Copper</keyword>
<keyword evidence="3" id="KW-0479">Metal-binding</keyword>
<evidence type="ECO:0000256" key="2">
    <source>
        <dbReference type="ARBA" id="ARBA00010509"/>
    </source>
</evidence>
<dbReference type="InterPro" id="IPR032694">
    <property type="entry name" value="CopC/D"/>
</dbReference>
<dbReference type="SUPFAM" id="SSF81296">
    <property type="entry name" value="E set domains"/>
    <property type="match status" value="1"/>
</dbReference>
<evidence type="ECO:0000256" key="1">
    <source>
        <dbReference type="ARBA" id="ARBA00004418"/>
    </source>
</evidence>
<keyword evidence="4 7" id="KW-0732">Signal</keyword>
<protein>
    <submittedName>
        <fullName evidence="9">Copper homeostasis periplasmic binding protein CopC</fullName>
    </submittedName>
</protein>
<dbReference type="InterPro" id="IPR014756">
    <property type="entry name" value="Ig_E-set"/>
</dbReference>
<dbReference type="Proteomes" id="UP000325161">
    <property type="component" value="Chromosome"/>
</dbReference>
<evidence type="ECO:0000256" key="7">
    <source>
        <dbReference type="SAM" id="SignalP"/>
    </source>
</evidence>
<dbReference type="OrthoDB" id="9796814at2"/>
<evidence type="ECO:0000256" key="5">
    <source>
        <dbReference type="ARBA" id="ARBA00022764"/>
    </source>
</evidence>
<keyword evidence="10" id="KW-1185">Reference proteome</keyword>
<reference evidence="9 10" key="1">
    <citation type="submission" date="2019-08" db="EMBL/GenBank/DDBJ databases">
        <title>Amphibian skin-associated Pigmentiphaga: genome sequence and occurrence across geography and hosts.</title>
        <authorList>
            <person name="Bletz M.C."/>
            <person name="Bunk B."/>
            <person name="Sproeer C."/>
            <person name="Biwer P."/>
            <person name="Reiter S."/>
            <person name="Rabemananjara F.C.E."/>
            <person name="Schulz S."/>
            <person name="Overmann J."/>
            <person name="Vences M."/>
        </authorList>
    </citation>
    <scope>NUCLEOTIDE SEQUENCE [LARGE SCALE GENOMIC DNA]</scope>
    <source>
        <strain evidence="9 10">Mada1488</strain>
    </source>
</reference>
<evidence type="ECO:0000256" key="4">
    <source>
        <dbReference type="ARBA" id="ARBA00022729"/>
    </source>
</evidence>
<evidence type="ECO:0000259" key="8">
    <source>
        <dbReference type="Pfam" id="PF04234"/>
    </source>
</evidence>
<comment type="similarity">
    <text evidence="2">Belongs to the CopC family.</text>
</comment>
<keyword evidence="5" id="KW-0574">Periplasm</keyword>
<feature type="signal peptide" evidence="7">
    <location>
        <begin position="1"/>
        <end position="25"/>
    </location>
</feature>
<dbReference type="GO" id="GO:0006825">
    <property type="term" value="P:copper ion transport"/>
    <property type="evidence" value="ECO:0007669"/>
    <property type="project" value="InterPro"/>
</dbReference>
<feature type="chain" id="PRO_5022855863" evidence="7">
    <location>
        <begin position="26"/>
        <end position="124"/>
    </location>
</feature>
<comment type="subcellular location">
    <subcellularLocation>
        <location evidence="1">Periplasm</location>
    </subcellularLocation>
</comment>
<evidence type="ECO:0000256" key="6">
    <source>
        <dbReference type="ARBA" id="ARBA00023008"/>
    </source>
</evidence>
<dbReference type="KEGG" id="pacr:FXN63_02610"/>
<dbReference type="NCBIfam" id="NF033814">
    <property type="entry name" value="copper_CopC"/>
    <property type="match status" value="1"/>
</dbReference>
<dbReference type="GO" id="GO:0042597">
    <property type="term" value="C:periplasmic space"/>
    <property type="evidence" value="ECO:0007669"/>
    <property type="project" value="UniProtKB-SubCell"/>
</dbReference>
<dbReference type="AlphaFoldDB" id="A0A5C0AT91"/>
<dbReference type="Pfam" id="PF04234">
    <property type="entry name" value="CopC"/>
    <property type="match status" value="1"/>
</dbReference>
<evidence type="ECO:0000256" key="3">
    <source>
        <dbReference type="ARBA" id="ARBA00022723"/>
    </source>
</evidence>